<dbReference type="AlphaFoldDB" id="A0A1H6FHH8"/>
<feature type="transmembrane region" description="Helical" evidence="9">
    <location>
        <begin position="21"/>
        <end position="41"/>
    </location>
</feature>
<keyword evidence="7" id="KW-0143">Chaperone</keyword>
<organism evidence="11 12">
    <name type="scientific">Candidatus Venteria ishoeyi</name>
    <dbReference type="NCBI Taxonomy" id="1899563"/>
    <lineage>
        <taxon>Bacteria</taxon>
        <taxon>Pseudomonadati</taxon>
        <taxon>Pseudomonadota</taxon>
        <taxon>Gammaproteobacteria</taxon>
        <taxon>Thiotrichales</taxon>
        <taxon>Thiotrichaceae</taxon>
        <taxon>Venteria</taxon>
    </lineage>
</organism>
<dbReference type="GO" id="GO:0044877">
    <property type="term" value="F:protein-containing complex binding"/>
    <property type="evidence" value="ECO:0007669"/>
    <property type="project" value="InterPro"/>
</dbReference>
<name>A0A1H6FHH8_9GAMM</name>
<dbReference type="Pfam" id="PF09976">
    <property type="entry name" value="TPR_21"/>
    <property type="match status" value="1"/>
</dbReference>
<feature type="compositionally biased region" description="Low complexity" evidence="8">
    <location>
        <begin position="225"/>
        <end position="259"/>
    </location>
</feature>
<evidence type="ECO:0000313" key="11">
    <source>
        <dbReference type="EMBL" id="SEH08505.1"/>
    </source>
</evidence>
<keyword evidence="3" id="KW-1003">Cell membrane</keyword>
<dbReference type="PANTHER" id="PTHR38035">
    <property type="entry name" value="UPF0070 PROTEIN YFGM"/>
    <property type="match status" value="1"/>
</dbReference>
<keyword evidence="12" id="KW-1185">Reference proteome</keyword>
<dbReference type="Proteomes" id="UP000236724">
    <property type="component" value="Unassembled WGS sequence"/>
</dbReference>
<dbReference type="InterPro" id="IPR018704">
    <property type="entry name" value="SecYEG/CpoB_TPR"/>
</dbReference>
<dbReference type="PANTHER" id="PTHR38035:SF1">
    <property type="entry name" value="ANCILLARY SECYEG TRANSLOCON SUBUNIT"/>
    <property type="match status" value="1"/>
</dbReference>
<reference evidence="11 12" key="1">
    <citation type="submission" date="2016-10" db="EMBL/GenBank/DDBJ databases">
        <authorList>
            <person name="de Groot N.N."/>
        </authorList>
    </citation>
    <scope>NUCLEOTIDE SEQUENCE [LARGE SCALE GENOMIC DNA]</scope>
    <source>
        <strain evidence="11">MBHS1</strain>
    </source>
</reference>
<evidence type="ECO:0000256" key="5">
    <source>
        <dbReference type="ARBA" id="ARBA00022989"/>
    </source>
</evidence>
<evidence type="ECO:0000256" key="9">
    <source>
        <dbReference type="SAM" id="Phobius"/>
    </source>
</evidence>
<evidence type="ECO:0000256" key="4">
    <source>
        <dbReference type="ARBA" id="ARBA00022692"/>
    </source>
</evidence>
<keyword evidence="5 9" id="KW-1133">Transmembrane helix</keyword>
<evidence type="ECO:0000256" key="8">
    <source>
        <dbReference type="SAM" id="MobiDB-lite"/>
    </source>
</evidence>
<proteinExistence type="predicted"/>
<evidence type="ECO:0000256" key="6">
    <source>
        <dbReference type="ARBA" id="ARBA00023136"/>
    </source>
</evidence>
<dbReference type="RefSeq" id="WP_177428643.1">
    <property type="nucleotide sequence ID" value="NZ_FMSV02000551.1"/>
</dbReference>
<evidence type="ECO:0000256" key="2">
    <source>
        <dbReference type="ARBA" id="ARBA00004236"/>
    </source>
</evidence>
<accession>A0A1H6FHH8</accession>
<feature type="domain" description="Ancillary SecYEG translocon subunit/Cell division coordinator CpoB TPR" evidence="10">
    <location>
        <begin position="14"/>
        <end position="208"/>
    </location>
</feature>
<dbReference type="EMBL" id="FMSV02000551">
    <property type="protein sequence ID" value="SEH08505.1"/>
    <property type="molecule type" value="Genomic_DNA"/>
</dbReference>
<protein>
    <recommendedName>
        <fullName evidence="10">Ancillary SecYEG translocon subunit/Cell division coordinator CpoB TPR domain-containing protein</fullName>
    </recommendedName>
</protein>
<evidence type="ECO:0000256" key="7">
    <source>
        <dbReference type="ARBA" id="ARBA00023186"/>
    </source>
</evidence>
<dbReference type="InterPro" id="IPR026039">
    <property type="entry name" value="YfgM"/>
</dbReference>
<evidence type="ECO:0000313" key="12">
    <source>
        <dbReference type="Proteomes" id="UP000236724"/>
    </source>
</evidence>
<sequence>MKYETEEEQVEAIKKWWKENGNSVLIGLTLGFGLLFGWRFWQGHVQTQAELASYAYEQVLNASRQSEANEALQNSTANSLKQLRDDHTGSAYTALASLLDAKQKKQAPAQESLDWVISHSELKELKDLARLHKARLLVAEKNFDVAKTLLAQLQNTVFKSLAEELQGDMLTAQGDKASAAESYDKALQSKHLQATHRSWIQQKRDALGVSEGIISAANVVPAATPAPEVPAATPVEKVTDKATQTQPATTSATVAESTAPLAAPVPISATPVKPQ</sequence>
<comment type="subcellular location">
    <subcellularLocation>
        <location evidence="2">Cell membrane</location>
    </subcellularLocation>
    <subcellularLocation>
        <location evidence="1">Membrane</location>
        <topology evidence="1">Single-pass membrane protein</topology>
    </subcellularLocation>
</comment>
<evidence type="ECO:0000256" key="1">
    <source>
        <dbReference type="ARBA" id="ARBA00004167"/>
    </source>
</evidence>
<evidence type="ECO:0000256" key="3">
    <source>
        <dbReference type="ARBA" id="ARBA00022475"/>
    </source>
</evidence>
<dbReference type="GO" id="GO:0005886">
    <property type="term" value="C:plasma membrane"/>
    <property type="evidence" value="ECO:0007669"/>
    <property type="project" value="UniProtKB-SubCell"/>
</dbReference>
<feature type="region of interest" description="Disordered" evidence="8">
    <location>
        <begin position="225"/>
        <end position="275"/>
    </location>
</feature>
<keyword evidence="6 9" id="KW-0472">Membrane</keyword>
<gene>
    <name evidence="11" type="ORF">MBHS_04397</name>
</gene>
<evidence type="ECO:0000259" key="10">
    <source>
        <dbReference type="Pfam" id="PF09976"/>
    </source>
</evidence>
<keyword evidence="4 9" id="KW-0812">Transmembrane</keyword>